<keyword evidence="10" id="KW-1185">Reference proteome</keyword>
<keyword evidence="4" id="KW-0812">Transmembrane</keyword>
<dbReference type="Pfam" id="PF13620">
    <property type="entry name" value="CarboxypepD_reg"/>
    <property type="match status" value="1"/>
</dbReference>
<keyword evidence="5" id="KW-0472">Membrane</keyword>
<dbReference type="Pfam" id="PF25183">
    <property type="entry name" value="OMP_b-brl_4"/>
    <property type="match status" value="1"/>
</dbReference>
<evidence type="ECO:0000256" key="3">
    <source>
        <dbReference type="ARBA" id="ARBA00022452"/>
    </source>
</evidence>
<protein>
    <submittedName>
        <fullName evidence="9">Carboxypeptidase regulatory-like domain-containing protein</fullName>
    </submittedName>
</protein>
<sequence>MTSRAIALLTFLAATPAISAQIASELKGRVADATGAGIPSASLTLVEESTHQRYLTTADARGYFDFVELVPGRYTIDVAASGFKGQHQQGIAVGIGGTVDVPLTLAAGGSSETVNVTTQLPVLQAETSDIQMAIAAKHIAAIPLNSRNFINLTQLAPGVELPPGTLLPRINGGRPRTNEYLYDGISALQPEPGQVAFFPLLDDIAEFAVEANNVSAEFGRFNGGVVNVSTRYGTDTYHGSLFEYLRNEDLNARNFFAPTGRKPDYRRNLYGGTLGGPVLRGKLFFFGDYQGIKQAIGVTRISTVPTLAQRAGNFGTTAIYNPATTTYNGSVYTRQQFPGNTINVPFDAAAQALLARIPLPTSTAATNNYSRTADDIDHQNQFDFRVDFAHGTRDHAFARYSYYNEVEAPVTPFPDGSGAISGSILGTGNVTGLSNVLGQQAVVNETHTFTAHLLNDARVGYTRRANYLSGNTVSGTASTALGIPGIPSNAAFNNALPTFTFSNGFGQLGSPAGAFSNYQTGVWQLVDTVIFTRGAHSIKVGADIRWYQLNAVSPPSPTGSFAFTNTGTDTQASGAATGGNAFASFLLGQVDTFAIDLQTSTIRPRDHIEAFFAQDDWRVTPKLTANLGVRWDIHNPSVEKNNQGAVFNLATQQLDYLGVNGNPRSARETHYLDFSPRVGFAYELTPRTALRGGFGIVFIDQSGITTPFTTPQFPFIQNVQEKTQDSINAPFTLANGPSVQPIALNANAGLGQSVYTANRTAGPGYVEQWNLAAQRAVTSSLSFEVAYVGSHIVHVGIPDMNLNQLTAAQLAAGLTNPASLTGQVTNPYYGVIPTWSSIGTPKIAAAQLLKPYPRFQNVAIYRNNSGTTNYNAIEAKVEQRVTRGLTFTVAYTHSKLIDDASSVFSSTVLSSPNSSSLTGADTFRPYLERDSSSGDMPNVEAVSVVYDLPAGRNHLFASGPVMDHIFGGWSVNSIYTAQSGMPVTVTQTTNFNSFAGFVTARPNYVSNPTLPMNQRTTQHWFNNANTAVATSYQGAAAFAVAPQFTIGNASRNPVRGPGFRDMDLSLIKHTHVTEKTEVEFRAELFNVLNTPAFAQPNGVVGNTAFGTITATSAEERVAQFAIRVSR</sequence>
<evidence type="ECO:0000256" key="2">
    <source>
        <dbReference type="ARBA" id="ARBA00022448"/>
    </source>
</evidence>
<dbReference type="GO" id="GO:0009279">
    <property type="term" value="C:cell outer membrane"/>
    <property type="evidence" value="ECO:0007669"/>
    <property type="project" value="UniProtKB-SubCell"/>
</dbReference>
<gene>
    <name evidence="9" type="ORF">SAMN05421819_0927</name>
</gene>
<keyword evidence="2" id="KW-0813">Transport</keyword>
<accession>A0A1H5UBD1</accession>
<evidence type="ECO:0000256" key="6">
    <source>
        <dbReference type="ARBA" id="ARBA00023237"/>
    </source>
</evidence>
<evidence type="ECO:0000256" key="7">
    <source>
        <dbReference type="SAM" id="SignalP"/>
    </source>
</evidence>
<dbReference type="RefSeq" id="WP_103931782.1">
    <property type="nucleotide sequence ID" value="NZ_FNVA01000001.1"/>
</dbReference>
<comment type="subcellular location">
    <subcellularLocation>
        <location evidence="1">Cell outer membrane</location>
        <topology evidence="1">Multi-pass membrane protein</topology>
    </subcellularLocation>
</comment>
<evidence type="ECO:0000313" key="10">
    <source>
        <dbReference type="Proteomes" id="UP000236728"/>
    </source>
</evidence>
<dbReference type="PANTHER" id="PTHR30069">
    <property type="entry name" value="TONB-DEPENDENT OUTER MEMBRANE RECEPTOR"/>
    <property type="match status" value="1"/>
</dbReference>
<dbReference type="EMBL" id="FNVA01000001">
    <property type="protein sequence ID" value="SEF71728.1"/>
    <property type="molecule type" value="Genomic_DNA"/>
</dbReference>
<keyword evidence="9" id="KW-0645">Protease</keyword>
<dbReference type="Gene3D" id="2.40.170.20">
    <property type="entry name" value="TonB-dependent receptor, beta-barrel domain"/>
    <property type="match status" value="1"/>
</dbReference>
<dbReference type="InterPro" id="IPR039426">
    <property type="entry name" value="TonB-dep_rcpt-like"/>
</dbReference>
<dbReference type="InterPro" id="IPR008969">
    <property type="entry name" value="CarboxyPept-like_regulatory"/>
</dbReference>
<name>A0A1H5UBD1_9BACT</name>
<keyword evidence="9" id="KW-0378">Hydrolase</keyword>
<dbReference type="PANTHER" id="PTHR30069:SF46">
    <property type="entry name" value="OAR PROTEIN"/>
    <property type="match status" value="1"/>
</dbReference>
<proteinExistence type="predicted"/>
<evidence type="ECO:0000256" key="5">
    <source>
        <dbReference type="ARBA" id="ARBA00023136"/>
    </source>
</evidence>
<feature type="domain" description="TonB-dependent transporter Oar-like beta-barrel" evidence="8">
    <location>
        <begin position="229"/>
        <end position="1119"/>
    </location>
</feature>
<feature type="signal peptide" evidence="7">
    <location>
        <begin position="1"/>
        <end position="19"/>
    </location>
</feature>
<keyword evidence="3" id="KW-1134">Transmembrane beta strand</keyword>
<dbReference type="AlphaFoldDB" id="A0A1H5UBD1"/>
<dbReference type="SUPFAM" id="SSF56935">
    <property type="entry name" value="Porins"/>
    <property type="match status" value="1"/>
</dbReference>
<keyword evidence="9" id="KW-0121">Carboxypeptidase</keyword>
<dbReference type="GO" id="GO:0004180">
    <property type="term" value="F:carboxypeptidase activity"/>
    <property type="evidence" value="ECO:0007669"/>
    <property type="project" value="UniProtKB-KW"/>
</dbReference>
<dbReference type="GO" id="GO:0044718">
    <property type="term" value="P:siderophore transmembrane transport"/>
    <property type="evidence" value="ECO:0007669"/>
    <property type="project" value="TreeGrafter"/>
</dbReference>
<evidence type="ECO:0000256" key="1">
    <source>
        <dbReference type="ARBA" id="ARBA00004571"/>
    </source>
</evidence>
<keyword evidence="6" id="KW-0998">Cell outer membrane</keyword>
<dbReference type="Proteomes" id="UP000236728">
    <property type="component" value="Unassembled WGS sequence"/>
</dbReference>
<dbReference type="InterPro" id="IPR057601">
    <property type="entry name" value="Oar-like_b-barrel"/>
</dbReference>
<dbReference type="InterPro" id="IPR036942">
    <property type="entry name" value="Beta-barrel_TonB_sf"/>
</dbReference>
<evidence type="ECO:0000259" key="8">
    <source>
        <dbReference type="Pfam" id="PF25183"/>
    </source>
</evidence>
<dbReference type="SUPFAM" id="SSF49464">
    <property type="entry name" value="Carboxypeptidase regulatory domain-like"/>
    <property type="match status" value="1"/>
</dbReference>
<feature type="chain" id="PRO_5009285960" evidence="7">
    <location>
        <begin position="20"/>
        <end position="1126"/>
    </location>
</feature>
<evidence type="ECO:0000313" key="9">
    <source>
        <dbReference type="EMBL" id="SEF71728.1"/>
    </source>
</evidence>
<organism evidence="9 10">
    <name type="scientific">Bryocella elongata</name>
    <dbReference type="NCBI Taxonomy" id="863522"/>
    <lineage>
        <taxon>Bacteria</taxon>
        <taxon>Pseudomonadati</taxon>
        <taxon>Acidobacteriota</taxon>
        <taxon>Terriglobia</taxon>
        <taxon>Terriglobales</taxon>
        <taxon>Acidobacteriaceae</taxon>
        <taxon>Bryocella</taxon>
    </lineage>
</organism>
<dbReference type="GO" id="GO:0015344">
    <property type="term" value="F:siderophore uptake transmembrane transporter activity"/>
    <property type="evidence" value="ECO:0007669"/>
    <property type="project" value="TreeGrafter"/>
</dbReference>
<keyword evidence="7" id="KW-0732">Signal</keyword>
<dbReference type="OrthoDB" id="97893at2"/>
<evidence type="ECO:0000256" key="4">
    <source>
        <dbReference type="ARBA" id="ARBA00022692"/>
    </source>
</evidence>
<reference evidence="9 10" key="1">
    <citation type="submission" date="2016-10" db="EMBL/GenBank/DDBJ databases">
        <authorList>
            <person name="de Groot N.N."/>
        </authorList>
    </citation>
    <scope>NUCLEOTIDE SEQUENCE [LARGE SCALE GENOMIC DNA]</scope>
    <source>
        <strain evidence="9 10">DSM 22489</strain>
    </source>
</reference>
<dbReference type="Gene3D" id="2.60.40.1120">
    <property type="entry name" value="Carboxypeptidase-like, regulatory domain"/>
    <property type="match status" value="1"/>
</dbReference>